<dbReference type="PANTHER" id="PTHR10285">
    <property type="entry name" value="URIDINE KINASE"/>
    <property type="match status" value="1"/>
</dbReference>
<proteinExistence type="predicted"/>
<evidence type="ECO:0000313" key="2">
    <source>
        <dbReference type="EMBL" id="CAB4753243.1"/>
    </source>
</evidence>
<protein>
    <submittedName>
        <fullName evidence="2">Unannotated protein</fullName>
    </submittedName>
</protein>
<organism evidence="2">
    <name type="scientific">freshwater metagenome</name>
    <dbReference type="NCBI Taxonomy" id="449393"/>
    <lineage>
        <taxon>unclassified sequences</taxon>
        <taxon>metagenomes</taxon>
        <taxon>ecological metagenomes</taxon>
    </lineage>
</organism>
<accession>A0A6J6U3S7</accession>
<dbReference type="EMBL" id="CAEZZG010000006">
    <property type="protein sequence ID" value="CAB4753243.1"/>
    <property type="molecule type" value="Genomic_DNA"/>
</dbReference>
<dbReference type="AlphaFoldDB" id="A0A6J6U3S7"/>
<gene>
    <name evidence="2" type="ORF">UFOPK2844_00559</name>
</gene>
<dbReference type="InterPro" id="IPR027417">
    <property type="entry name" value="P-loop_NTPase"/>
</dbReference>
<feature type="domain" description="Phosphoribulokinase/uridine kinase" evidence="1">
    <location>
        <begin position="22"/>
        <end position="170"/>
    </location>
</feature>
<dbReference type="Gene3D" id="3.40.50.300">
    <property type="entry name" value="P-loop containing nucleotide triphosphate hydrolases"/>
    <property type="match status" value="1"/>
</dbReference>
<dbReference type="SUPFAM" id="SSF52540">
    <property type="entry name" value="P-loop containing nucleoside triphosphate hydrolases"/>
    <property type="match status" value="1"/>
</dbReference>
<name>A0A6J6U3S7_9ZZZZ</name>
<dbReference type="GO" id="GO:0005524">
    <property type="term" value="F:ATP binding"/>
    <property type="evidence" value="ECO:0007669"/>
    <property type="project" value="InterPro"/>
</dbReference>
<reference evidence="2" key="1">
    <citation type="submission" date="2020-05" db="EMBL/GenBank/DDBJ databases">
        <authorList>
            <person name="Chiriac C."/>
            <person name="Salcher M."/>
            <person name="Ghai R."/>
            <person name="Kavagutti S V."/>
        </authorList>
    </citation>
    <scope>NUCLEOTIDE SEQUENCE</scope>
</reference>
<dbReference type="GO" id="GO:0016301">
    <property type="term" value="F:kinase activity"/>
    <property type="evidence" value="ECO:0007669"/>
    <property type="project" value="InterPro"/>
</dbReference>
<evidence type="ECO:0000259" key="1">
    <source>
        <dbReference type="Pfam" id="PF00485"/>
    </source>
</evidence>
<dbReference type="InterPro" id="IPR006083">
    <property type="entry name" value="PRK/URK"/>
</dbReference>
<sequence>MSINLLFEQIQSLLQSASPRSIIGIVGKPGAGKSTVVSEIEKRFDPSEVCVIPMDGYHLSNEILIELGRRDRKGAPDTFATEAFISLISKVKNDHKSEHRFPIFHREIEASKEDEGIVSSGVKVIVIEGNYLFSEEHNWNGVFPLLDHTWFIEIDNEVRMQRLIARHIKYGKTPGEAEDWSRGSDEANARFIELTAHRAASIIKLT</sequence>
<dbReference type="Pfam" id="PF00485">
    <property type="entry name" value="PRK"/>
    <property type="match status" value="1"/>
</dbReference>